<name>A0ABS2P3Q9_9BACI</name>
<accession>A0ABS2P3Q9</accession>
<sequence>MIIIFTLPFIWIVWSLMDVKSGKREKAEWKKPMLLLLVLILLSGIANFYFYQTYNLSIFPNVHDLTIGLIVTGSIVLILTLINLFVSFLHRGMPKEVHNPNAMWAFTGTLGFVFLLLFAWILPFSEKANYVLNIEAAMSEIEASAQEEEMTVLFLESTKDCLSDCTDYQYDNIFFVKNNLDKEKEVQVKIRALNEDNEELKVIDSLVMKIGPNELRVVETEETIEKTSVWSKYSFKTDERTVYYESMFRFRDPE</sequence>
<keyword evidence="1" id="KW-0472">Membrane</keyword>
<evidence type="ECO:0000313" key="3">
    <source>
        <dbReference type="Proteomes" id="UP000737402"/>
    </source>
</evidence>
<keyword evidence="1" id="KW-1133">Transmembrane helix</keyword>
<dbReference type="EMBL" id="JAFBED010000009">
    <property type="protein sequence ID" value="MBM7621607.1"/>
    <property type="molecule type" value="Genomic_DNA"/>
</dbReference>
<feature type="transmembrane region" description="Helical" evidence="1">
    <location>
        <begin position="101"/>
        <end position="122"/>
    </location>
</feature>
<gene>
    <name evidence="2" type="ORF">JOC95_003496</name>
</gene>
<feature type="transmembrane region" description="Helical" evidence="1">
    <location>
        <begin position="66"/>
        <end position="89"/>
    </location>
</feature>
<evidence type="ECO:0000313" key="2">
    <source>
        <dbReference type="EMBL" id="MBM7621607.1"/>
    </source>
</evidence>
<keyword evidence="3" id="KW-1185">Reference proteome</keyword>
<protein>
    <submittedName>
        <fullName evidence="2">Uncharacterized protein</fullName>
    </submittedName>
</protein>
<keyword evidence="1" id="KW-0812">Transmembrane</keyword>
<proteinExistence type="predicted"/>
<evidence type="ECO:0000256" key="1">
    <source>
        <dbReference type="SAM" id="Phobius"/>
    </source>
</evidence>
<feature type="transmembrane region" description="Helical" evidence="1">
    <location>
        <begin position="33"/>
        <end position="54"/>
    </location>
</feature>
<dbReference type="Proteomes" id="UP000737402">
    <property type="component" value="Unassembled WGS sequence"/>
</dbReference>
<organism evidence="2 3">
    <name type="scientific">Sutcliffiella tianshenii</name>
    <dbReference type="NCBI Taxonomy" id="1463404"/>
    <lineage>
        <taxon>Bacteria</taxon>
        <taxon>Bacillati</taxon>
        <taxon>Bacillota</taxon>
        <taxon>Bacilli</taxon>
        <taxon>Bacillales</taxon>
        <taxon>Bacillaceae</taxon>
        <taxon>Sutcliffiella</taxon>
    </lineage>
</organism>
<comment type="caution">
    <text evidence="2">The sequence shown here is derived from an EMBL/GenBank/DDBJ whole genome shotgun (WGS) entry which is preliminary data.</text>
</comment>
<reference evidence="2 3" key="1">
    <citation type="submission" date="2021-01" db="EMBL/GenBank/DDBJ databases">
        <title>Genomic Encyclopedia of Type Strains, Phase IV (KMG-IV): sequencing the most valuable type-strain genomes for metagenomic binning, comparative biology and taxonomic classification.</title>
        <authorList>
            <person name="Goeker M."/>
        </authorList>
    </citation>
    <scope>NUCLEOTIDE SEQUENCE [LARGE SCALE GENOMIC DNA]</scope>
    <source>
        <strain evidence="2 3">DSM 25879</strain>
    </source>
</reference>